<protein>
    <submittedName>
        <fullName evidence="1">Uncharacterized protein</fullName>
    </submittedName>
</protein>
<reference evidence="1" key="2">
    <citation type="journal article" date="2015" name="Fish Shellfish Immunol.">
        <title>Early steps in the European eel (Anguilla anguilla)-Vibrio vulnificus interaction in the gills: Role of the RtxA13 toxin.</title>
        <authorList>
            <person name="Callol A."/>
            <person name="Pajuelo D."/>
            <person name="Ebbesson L."/>
            <person name="Teles M."/>
            <person name="MacKenzie S."/>
            <person name="Amaro C."/>
        </authorList>
    </citation>
    <scope>NUCLEOTIDE SEQUENCE</scope>
</reference>
<sequence length="27" mass="3142">MIKQATQSQNISGEFDRTFLVELQNDE</sequence>
<reference evidence="1" key="1">
    <citation type="submission" date="2014-11" db="EMBL/GenBank/DDBJ databases">
        <authorList>
            <person name="Amaro Gonzalez C."/>
        </authorList>
    </citation>
    <scope>NUCLEOTIDE SEQUENCE</scope>
</reference>
<accession>A0A0E9RRL3</accession>
<evidence type="ECO:0000313" key="1">
    <source>
        <dbReference type="EMBL" id="JAH31025.1"/>
    </source>
</evidence>
<proteinExistence type="predicted"/>
<organism evidence="1">
    <name type="scientific">Anguilla anguilla</name>
    <name type="common">European freshwater eel</name>
    <name type="synonym">Muraena anguilla</name>
    <dbReference type="NCBI Taxonomy" id="7936"/>
    <lineage>
        <taxon>Eukaryota</taxon>
        <taxon>Metazoa</taxon>
        <taxon>Chordata</taxon>
        <taxon>Craniata</taxon>
        <taxon>Vertebrata</taxon>
        <taxon>Euteleostomi</taxon>
        <taxon>Actinopterygii</taxon>
        <taxon>Neopterygii</taxon>
        <taxon>Teleostei</taxon>
        <taxon>Anguilliformes</taxon>
        <taxon>Anguillidae</taxon>
        <taxon>Anguilla</taxon>
    </lineage>
</organism>
<name>A0A0E9RRL3_ANGAN</name>
<dbReference type="AlphaFoldDB" id="A0A0E9RRL3"/>
<dbReference type="EMBL" id="GBXM01077552">
    <property type="protein sequence ID" value="JAH31025.1"/>
    <property type="molecule type" value="Transcribed_RNA"/>
</dbReference>